<dbReference type="PANTHER" id="PTHR12388:SF0">
    <property type="entry name" value="MITOCHONDRIAL IMPORT INNER MEMBRANE TRANSLOCASE SUBUNIT TIM16"/>
    <property type="match status" value="1"/>
</dbReference>
<dbReference type="GeneID" id="108561879"/>
<accession>A0ABM1MLM9</accession>
<evidence type="ECO:0000256" key="1">
    <source>
        <dbReference type="ARBA" id="ARBA00004637"/>
    </source>
</evidence>
<dbReference type="Proteomes" id="UP000695000">
    <property type="component" value="Unplaced"/>
</dbReference>
<dbReference type="InterPro" id="IPR036869">
    <property type="entry name" value="J_dom_sf"/>
</dbReference>
<evidence type="ECO:0000256" key="2">
    <source>
        <dbReference type="ARBA" id="ARBA00008817"/>
    </source>
</evidence>
<keyword evidence="7" id="KW-0496">Mitochondrion</keyword>
<keyword evidence="5" id="KW-0653">Protein transport</keyword>
<dbReference type="Pfam" id="PF03656">
    <property type="entry name" value="Pam16"/>
    <property type="match status" value="1"/>
</dbReference>
<gene>
    <name evidence="10" type="primary">LOC108561879</name>
</gene>
<protein>
    <submittedName>
        <fullName evidence="10">Mitochondrial import inner membrane translocase subunit Tim16-like</fullName>
    </submittedName>
</protein>
<proteinExistence type="inferred from homology"/>
<evidence type="ECO:0000313" key="9">
    <source>
        <dbReference type="Proteomes" id="UP000695000"/>
    </source>
</evidence>
<keyword evidence="6" id="KW-0811">Translocation</keyword>
<evidence type="ECO:0000256" key="8">
    <source>
        <dbReference type="ARBA" id="ARBA00023136"/>
    </source>
</evidence>
<comment type="similarity">
    <text evidence="2">Belongs to the TIM16/PAM16 family.</text>
</comment>
<evidence type="ECO:0000313" key="10">
    <source>
        <dbReference type="RefSeq" id="XP_017775479.1"/>
    </source>
</evidence>
<comment type="subcellular location">
    <subcellularLocation>
        <location evidence="1">Mitochondrion inner membrane</location>
        <topology evidence="1">Peripheral membrane protein</topology>
    </subcellularLocation>
</comment>
<name>A0ABM1MLM9_NICVS</name>
<dbReference type="RefSeq" id="XP_017775479.1">
    <property type="nucleotide sequence ID" value="XM_017919990.1"/>
</dbReference>
<dbReference type="Gene3D" id="1.10.287.110">
    <property type="entry name" value="DnaJ domain"/>
    <property type="match status" value="1"/>
</dbReference>
<keyword evidence="3" id="KW-0813">Transport</keyword>
<evidence type="ECO:0000256" key="7">
    <source>
        <dbReference type="ARBA" id="ARBA00023128"/>
    </source>
</evidence>
<evidence type="ECO:0000256" key="3">
    <source>
        <dbReference type="ARBA" id="ARBA00022448"/>
    </source>
</evidence>
<sequence length="124" mass="13761">MAKFIAQLIVAGSQIVGRAFARALKQEIEASQEAAKRLGNTKTRAERIANNKVGLSLDEAKQILNVDDLDKEQILKRYESLFKSNEKSNGGSFYLQSKVFRAKERLDLELSKGGGGTKEDENKT</sequence>
<evidence type="ECO:0000256" key="5">
    <source>
        <dbReference type="ARBA" id="ARBA00022927"/>
    </source>
</evidence>
<dbReference type="InterPro" id="IPR005341">
    <property type="entry name" value="Tim16"/>
</dbReference>
<evidence type="ECO:0000256" key="6">
    <source>
        <dbReference type="ARBA" id="ARBA00023010"/>
    </source>
</evidence>
<evidence type="ECO:0000256" key="4">
    <source>
        <dbReference type="ARBA" id="ARBA00022792"/>
    </source>
</evidence>
<reference evidence="10" key="1">
    <citation type="submission" date="2025-08" db="UniProtKB">
        <authorList>
            <consortium name="RefSeq"/>
        </authorList>
    </citation>
    <scope>IDENTIFICATION</scope>
    <source>
        <tissue evidence="10">Whole Larva</tissue>
    </source>
</reference>
<keyword evidence="4" id="KW-0999">Mitochondrion inner membrane</keyword>
<keyword evidence="9" id="KW-1185">Reference proteome</keyword>
<keyword evidence="8" id="KW-0472">Membrane</keyword>
<organism evidence="9 10">
    <name type="scientific">Nicrophorus vespilloides</name>
    <name type="common">Boreal carrion beetle</name>
    <dbReference type="NCBI Taxonomy" id="110193"/>
    <lineage>
        <taxon>Eukaryota</taxon>
        <taxon>Metazoa</taxon>
        <taxon>Ecdysozoa</taxon>
        <taxon>Arthropoda</taxon>
        <taxon>Hexapoda</taxon>
        <taxon>Insecta</taxon>
        <taxon>Pterygota</taxon>
        <taxon>Neoptera</taxon>
        <taxon>Endopterygota</taxon>
        <taxon>Coleoptera</taxon>
        <taxon>Polyphaga</taxon>
        <taxon>Staphyliniformia</taxon>
        <taxon>Silphidae</taxon>
        <taxon>Nicrophorinae</taxon>
        <taxon>Nicrophorus</taxon>
    </lineage>
</organism>
<dbReference type="PANTHER" id="PTHR12388">
    <property type="entry name" value="MITOCHONDRIA ASSOCIATED GRANULOCYTE MACROPHAGE CSF SIGNALING MOLECULE"/>
    <property type="match status" value="1"/>
</dbReference>